<dbReference type="OrthoDB" id="9773308at2"/>
<proteinExistence type="predicted"/>
<dbReference type="EMBL" id="CZAU01000033">
    <property type="protein sequence ID" value="CUP99886.1"/>
    <property type="molecule type" value="Genomic_DNA"/>
</dbReference>
<keyword evidence="5" id="KW-0175">Coiled coil</keyword>
<evidence type="ECO:0000256" key="5">
    <source>
        <dbReference type="SAM" id="Coils"/>
    </source>
</evidence>
<dbReference type="InterPro" id="IPR047057">
    <property type="entry name" value="MerR_fam"/>
</dbReference>
<name>A0A174ST20_ANAHA</name>
<evidence type="ECO:0000256" key="1">
    <source>
        <dbReference type="ARBA" id="ARBA00022491"/>
    </source>
</evidence>
<evidence type="ECO:0000256" key="2">
    <source>
        <dbReference type="ARBA" id="ARBA00023015"/>
    </source>
</evidence>
<reference evidence="9 10" key="1">
    <citation type="submission" date="2015-09" db="EMBL/GenBank/DDBJ databases">
        <authorList>
            <consortium name="Pathogen Informatics"/>
        </authorList>
    </citation>
    <scope>NUCLEOTIDE SEQUENCE [LARGE SCALE GENOMIC DNA]</scope>
    <source>
        <strain evidence="8 10">2789STDY5834908</strain>
        <strain evidence="7 9">2789STDY5834959</strain>
    </source>
</reference>
<protein>
    <submittedName>
        <fullName evidence="8">Multidrug-efflux transporter 1 regulator</fullName>
    </submittedName>
</protein>
<dbReference type="SMART" id="SM00422">
    <property type="entry name" value="HTH_MERR"/>
    <property type="match status" value="1"/>
</dbReference>
<dbReference type="GO" id="GO:0003677">
    <property type="term" value="F:DNA binding"/>
    <property type="evidence" value="ECO:0007669"/>
    <property type="project" value="UniProtKB-KW"/>
</dbReference>
<dbReference type="EMBL" id="CYXY01000001">
    <property type="protein sequence ID" value="CUM71960.1"/>
    <property type="molecule type" value="Genomic_DNA"/>
</dbReference>
<sequence>MKEYYRIGETASLMGITTQTLRFYDKIGLVKPIKIDPRTGYRYYAYEQFHFIDRIKYLQSLGMPLDDIKEVMLSKKVERLLPFLDQQKKVLEEEEKKIRLAKEKSEQGIDNAMYLRQYGYKISYDAFCKQKFRPDYYFIYLNEKVKDAPNILKLPEGDYLCFRERILEEAWNPQRIISYFQGKAKPELMLAMEYEDNLDNYAHANYEIQILLEKN</sequence>
<accession>A0A174ST20</accession>
<dbReference type="SUPFAM" id="SSF46955">
    <property type="entry name" value="Putative DNA-binding domain"/>
    <property type="match status" value="1"/>
</dbReference>
<dbReference type="Proteomes" id="UP000095564">
    <property type="component" value="Unassembled WGS sequence"/>
</dbReference>
<evidence type="ECO:0000256" key="3">
    <source>
        <dbReference type="ARBA" id="ARBA00023125"/>
    </source>
</evidence>
<evidence type="ECO:0000313" key="9">
    <source>
        <dbReference type="Proteomes" id="UP000095553"/>
    </source>
</evidence>
<evidence type="ECO:0000313" key="8">
    <source>
        <dbReference type="EMBL" id="CUP99886.1"/>
    </source>
</evidence>
<keyword evidence="4" id="KW-0804">Transcription</keyword>
<dbReference type="GO" id="GO:0003700">
    <property type="term" value="F:DNA-binding transcription factor activity"/>
    <property type="evidence" value="ECO:0007669"/>
    <property type="project" value="InterPro"/>
</dbReference>
<feature type="domain" description="HTH merR-type" evidence="6">
    <location>
        <begin position="4"/>
        <end position="74"/>
    </location>
</feature>
<dbReference type="Proteomes" id="UP000095553">
    <property type="component" value="Unassembled WGS sequence"/>
</dbReference>
<dbReference type="PANTHER" id="PTHR30204">
    <property type="entry name" value="REDOX-CYCLING DRUG-SENSING TRANSCRIPTIONAL ACTIVATOR SOXR"/>
    <property type="match status" value="1"/>
</dbReference>
<keyword evidence="1" id="KW-0678">Repressor</keyword>
<gene>
    <name evidence="8" type="primary">bmrR_2</name>
    <name evidence="7" type="synonym">bmrR_1</name>
    <name evidence="8" type="ORF">ERS852520_02766</name>
    <name evidence="7" type="ORF">ERS852571_00173</name>
</gene>
<dbReference type="Gene3D" id="1.10.1660.10">
    <property type="match status" value="1"/>
</dbReference>
<keyword evidence="2" id="KW-0805">Transcription regulation</keyword>
<organism evidence="8 10">
    <name type="scientific">Anaerostipes hadrus</name>
    <dbReference type="NCBI Taxonomy" id="649756"/>
    <lineage>
        <taxon>Bacteria</taxon>
        <taxon>Bacillati</taxon>
        <taxon>Bacillota</taxon>
        <taxon>Clostridia</taxon>
        <taxon>Lachnospirales</taxon>
        <taxon>Lachnospiraceae</taxon>
        <taxon>Anaerostipes</taxon>
    </lineage>
</organism>
<dbReference type="PROSITE" id="PS50937">
    <property type="entry name" value="HTH_MERR_2"/>
    <property type="match status" value="1"/>
</dbReference>
<dbReference type="Pfam" id="PF13411">
    <property type="entry name" value="MerR_1"/>
    <property type="match status" value="1"/>
</dbReference>
<keyword evidence="3" id="KW-0238">DNA-binding</keyword>
<evidence type="ECO:0000256" key="4">
    <source>
        <dbReference type="ARBA" id="ARBA00023163"/>
    </source>
</evidence>
<dbReference type="AlphaFoldDB" id="A0A174ST20"/>
<dbReference type="InterPro" id="IPR009061">
    <property type="entry name" value="DNA-bd_dom_put_sf"/>
</dbReference>
<dbReference type="PANTHER" id="PTHR30204:SF69">
    <property type="entry name" value="MERR-FAMILY TRANSCRIPTIONAL REGULATOR"/>
    <property type="match status" value="1"/>
</dbReference>
<evidence type="ECO:0000313" key="7">
    <source>
        <dbReference type="EMBL" id="CUM71960.1"/>
    </source>
</evidence>
<feature type="coiled-coil region" evidence="5">
    <location>
        <begin position="84"/>
        <end position="111"/>
    </location>
</feature>
<evidence type="ECO:0000259" key="6">
    <source>
        <dbReference type="PROSITE" id="PS50937"/>
    </source>
</evidence>
<evidence type="ECO:0000313" key="10">
    <source>
        <dbReference type="Proteomes" id="UP000095564"/>
    </source>
</evidence>
<dbReference type="RefSeq" id="WP_055072190.1">
    <property type="nucleotide sequence ID" value="NZ_BAABXM010000001.1"/>
</dbReference>
<dbReference type="InterPro" id="IPR000551">
    <property type="entry name" value="MerR-type_HTH_dom"/>
</dbReference>